<dbReference type="Proteomes" id="UP000188543">
    <property type="component" value="Unassembled WGS sequence"/>
</dbReference>
<dbReference type="AlphaFoldDB" id="A0A1V2W9K4"/>
<comment type="caution">
    <text evidence="1">The sequence shown here is derived from an EMBL/GenBank/DDBJ whole genome shotgun (WGS) entry which is preliminary data.</text>
</comment>
<name>A0A1V2W9K4_9BURK</name>
<organism evidence="1 2">
    <name type="scientific">Burkholderia cenocepacia</name>
    <dbReference type="NCBI Taxonomy" id="95486"/>
    <lineage>
        <taxon>Bacteria</taxon>
        <taxon>Pseudomonadati</taxon>
        <taxon>Pseudomonadota</taxon>
        <taxon>Betaproteobacteria</taxon>
        <taxon>Burkholderiales</taxon>
        <taxon>Burkholderiaceae</taxon>
        <taxon>Burkholderia</taxon>
        <taxon>Burkholderia cepacia complex</taxon>
    </lineage>
</organism>
<gene>
    <name evidence="1" type="ORF">A8E72_05280</name>
</gene>
<evidence type="ECO:0000313" key="2">
    <source>
        <dbReference type="Proteomes" id="UP000188543"/>
    </source>
</evidence>
<evidence type="ECO:0000313" key="1">
    <source>
        <dbReference type="EMBL" id="ONU91444.1"/>
    </source>
</evidence>
<reference evidence="1 2" key="1">
    <citation type="submission" date="2016-08" db="EMBL/GenBank/DDBJ databases">
        <authorList>
            <person name="Seilhamer J.J."/>
        </authorList>
    </citation>
    <scope>NUCLEOTIDE SEQUENCE [LARGE SCALE GENOMIC DNA]</scope>
    <source>
        <strain evidence="1 2">VC14762</strain>
    </source>
</reference>
<sequence>MDSRLFNRLAHKNADRFIARQYAYHLLHDFYDDRETVLGLLREKGRVAAEDQPIDPPENPE</sequence>
<accession>A0A1V2W9K4</accession>
<protein>
    <submittedName>
        <fullName evidence="1">Uncharacterized protein</fullName>
    </submittedName>
</protein>
<proteinExistence type="predicted"/>
<dbReference type="EMBL" id="MUTJ01000018">
    <property type="protein sequence ID" value="ONU91444.1"/>
    <property type="molecule type" value="Genomic_DNA"/>
</dbReference>